<dbReference type="Pfam" id="PF04082">
    <property type="entry name" value="Fungal_trans"/>
    <property type="match status" value="1"/>
</dbReference>
<gene>
    <name evidence="4" type="ORF">EHS24_006677</name>
</gene>
<dbReference type="Proteomes" id="UP000279236">
    <property type="component" value="Unassembled WGS sequence"/>
</dbReference>
<evidence type="ECO:0000313" key="5">
    <source>
        <dbReference type="Proteomes" id="UP000279236"/>
    </source>
</evidence>
<keyword evidence="1" id="KW-0539">Nucleus</keyword>
<sequence length="624" mass="69137">MRSLSAKKEKQAKCVPSDEVMGDTFKCTNCVHGKFACTFDIGYKKAGRRPRYSEGGPGPMRTSATQVAQSSSIPRPVMPTASRSAGPSSPPFLYQNAGTSGPADPGGQSADLISQESILNALADSGPRRASLQWETAPLELSPVEFSLQPTPTTVDQTLPAGSLAQDNAAGGLLPAGDITNSQLATSSTHIVFPDAPINRHSQVEDIAPWPVITFFLTLYLQYMHSLFPIVHKPSFHQIVTMRTDRSDRNARALICALVAYTIGQAPLNRMEGEYSREELARLQRRCHRGSLVLLDRAYDTVTLQHVGVVMANFFCSQSLGQDHRAQVYLSEACHLIHIIRLEHAQQQPEEIDFIEREMFRRMWWHVYALDITEAAAGSVIHMNDYEGMVPTPLVVDDEYITSQGAFEQPPSSISYMAGFNGCVQIFPMLARCLIRDRRLRLHLAAGNSLPEGDDLHADLAFVELVQRQLDEHVEQLPTELQPQSQQDDNGARNEVRQSVLGMQRANILVTETCVRLALLDFVTDLVVPRVSAERSELARKAYATLSSIPIEDLAANGHSIRGKIFRIVAALLRSSDMDDAWANTVHDWWSLFSRVNFVQFAPQTMLLHSAGASPEREGFGQKY</sequence>
<proteinExistence type="predicted"/>
<dbReference type="AlphaFoldDB" id="A0A427Y1R1"/>
<dbReference type="RefSeq" id="XP_028478532.1">
    <property type="nucleotide sequence ID" value="XM_028622080.1"/>
</dbReference>
<reference evidence="4 5" key="1">
    <citation type="submission" date="2018-11" db="EMBL/GenBank/DDBJ databases">
        <title>Genome sequence of Apiotrichum porosum DSM 27194.</title>
        <authorList>
            <person name="Aliyu H."/>
            <person name="Gorte O."/>
            <person name="Ochsenreither K."/>
        </authorList>
    </citation>
    <scope>NUCLEOTIDE SEQUENCE [LARGE SCALE GENOMIC DNA]</scope>
    <source>
        <strain evidence="4 5">DSM 27194</strain>
    </source>
</reference>
<feature type="region of interest" description="Disordered" evidence="2">
    <location>
        <begin position="47"/>
        <end position="110"/>
    </location>
</feature>
<dbReference type="InterPro" id="IPR007219">
    <property type="entry name" value="XnlR_reg_dom"/>
</dbReference>
<dbReference type="PANTHER" id="PTHR46910">
    <property type="entry name" value="TRANSCRIPTION FACTOR PDR1"/>
    <property type="match status" value="1"/>
</dbReference>
<comment type="caution">
    <text evidence="4">The sequence shown here is derived from an EMBL/GenBank/DDBJ whole genome shotgun (WGS) entry which is preliminary data.</text>
</comment>
<accession>A0A427Y1R1</accession>
<dbReference type="InterPro" id="IPR050987">
    <property type="entry name" value="AtrR-like"/>
</dbReference>
<protein>
    <recommendedName>
        <fullName evidence="3">Xylanolytic transcriptional activator regulatory domain-containing protein</fullName>
    </recommendedName>
</protein>
<dbReference type="GO" id="GO:0003677">
    <property type="term" value="F:DNA binding"/>
    <property type="evidence" value="ECO:0007669"/>
    <property type="project" value="InterPro"/>
</dbReference>
<dbReference type="GO" id="GO:0008270">
    <property type="term" value="F:zinc ion binding"/>
    <property type="evidence" value="ECO:0007669"/>
    <property type="project" value="InterPro"/>
</dbReference>
<evidence type="ECO:0000259" key="3">
    <source>
        <dbReference type="Pfam" id="PF04082"/>
    </source>
</evidence>
<keyword evidence="5" id="KW-1185">Reference proteome</keyword>
<dbReference type="GeneID" id="39591220"/>
<organism evidence="4 5">
    <name type="scientific">Apiotrichum porosum</name>
    <dbReference type="NCBI Taxonomy" id="105984"/>
    <lineage>
        <taxon>Eukaryota</taxon>
        <taxon>Fungi</taxon>
        <taxon>Dikarya</taxon>
        <taxon>Basidiomycota</taxon>
        <taxon>Agaricomycotina</taxon>
        <taxon>Tremellomycetes</taxon>
        <taxon>Trichosporonales</taxon>
        <taxon>Trichosporonaceae</taxon>
        <taxon>Apiotrichum</taxon>
    </lineage>
</organism>
<name>A0A427Y1R1_9TREE</name>
<evidence type="ECO:0000313" key="4">
    <source>
        <dbReference type="EMBL" id="RSH85084.1"/>
    </source>
</evidence>
<dbReference type="CDD" id="cd12148">
    <property type="entry name" value="fungal_TF_MHR"/>
    <property type="match status" value="1"/>
</dbReference>
<evidence type="ECO:0000256" key="1">
    <source>
        <dbReference type="ARBA" id="ARBA00023242"/>
    </source>
</evidence>
<dbReference type="OrthoDB" id="5284003at2759"/>
<dbReference type="GO" id="GO:0006351">
    <property type="term" value="P:DNA-templated transcription"/>
    <property type="evidence" value="ECO:0007669"/>
    <property type="project" value="InterPro"/>
</dbReference>
<dbReference type="EMBL" id="RSCE01000003">
    <property type="protein sequence ID" value="RSH85084.1"/>
    <property type="molecule type" value="Genomic_DNA"/>
</dbReference>
<dbReference type="PANTHER" id="PTHR46910:SF40">
    <property type="entry name" value="ZN(II)2CYS6 TRANSCRIPTION FACTOR (EUROFUNG)"/>
    <property type="match status" value="1"/>
</dbReference>
<feature type="compositionally biased region" description="Polar residues" evidence="2">
    <location>
        <begin position="62"/>
        <end position="73"/>
    </location>
</feature>
<dbReference type="STRING" id="105984.A0A427Y1R1"/>
<dbReference type="GO" id="GO:0003700">
    <property type="term" value="F:DNA-binding transcription factor activity"/>
    <property type="evidence" value="ECO:0007669"/>
    <property type="project" value="InterPro"/>
</dbReference>
<evidence type="ECO:0000256" key="2">
    <source>
        <dbReference type="SAM" id="MobiDB-lite"/>
    </source>
</evidence>
<feature type="domain" description="Xylanolytic transcriptional activator regulatory" evidence="3">
    <location>
        <begin position="217"/>
        <end position="409"/>
    </location>
</feature>